<keyword evidence="8 13" id="KW-1133">Transmembrane helix</keyword>
<keyword evidence="5 13" id="KW-0812">Transmembrane</keyword>
<proteinExistence type="inferred from homology"/>
<feature type="transmembrane region" description="Helical" evidence="13">
    <location>
        <begin position="55"/>
        <end position="78"/>
    </location>
</feature>
<keyword evidence="10" id="KW-0906">Nuclear pore complex</keyword>
<evidence type="ECO:0000256" key="9">
    <source>
        <dbReference type="ARBA" id="ARBA00023010"/>
    </source>
</evidence>
<evidence type="ECO:0000256" key="13">
    <source>
        <dbReference type="SAM" id="Phobius"/>
    </source>
</evidence>
<keyword evidence="12" id="KW-0539">Nucleus</keyword>
<evidence type="ECO:0000313" key="15">
    <source>
        <dbReference type="Proteomes" id="UP000734854"/>
    </source>
</evidence>
<evidence type="ECO:0000256" key="8">
    <source>
        <dbReference type="ARBA" id="ARBA00022989"/>
    </source>
</evidence>
<evidence type="ECO:0000256" key="5">
    <source>
        <dbReference type="ARBA" id="ARBA00022692"/>
    </source>
</evidence>
<dbReference type="Proteomes" id="UP000734854">
    <property type="component" value="Unassembled WGS sequence"/>
</dbReference>
<evidence type="ECO:0008006" key="16">
    <source>
        <dbReference type="Google" id="ProtNLM"/>
    </source>
</evidence>
<evidence type="ECO:0000256" key="1">
    <source>
        <dbReference type="ARBA" id="ARBA00004232"/>
    </source>
</evidence>
<evidence type="ECO:0000256" key="12">
    <source>
        <dbReference type="ARBA" id="ARBA00023242"/>
    </source>
</evidence>
<dbReference type="GO" id="GO:0051028">
    <property type="term" value="P:mRNA transport"/>
    <property type="evidence" value="ECO:0007669"/>
    <property type="project" value="UniProtKB-KW"/>
</dbReference>
<reference evidence="14 15" key="1">
    <citation type="submission" date="2020-08" db="EMBL/GenBank/DDBJ databases">
        <title>Plant Genome Project.</title>
        <authorList>
            <person name="Zhang R.-G."/>
        </authorList>
    </citation>
    <scope>NUCLEOTIDE SEQUENCE [LARGE SCALE GENOMIC DNA]</scope>
    <source>
        <tissue evidence="14">Rhizome</tissue>
    </source>
</reference>
<dbReference type="GO" id="GO:0070762">
    <property type="term" value="C:nuclear pore transmembrane ring"/>
    <property type="evidence" value="ECO:0007669"/>
    <property type="project" value="TreeGrafter"/>
</dbReference>
<dbReference type="InterPro" id="IPR019049">
    <property type="entry name" value="Nucleoporin_prot_Ndc1/Nup"/>
</dbReference>
<keyword evidence="11 13" id="KW-0472">Membrane</keyword>
<organism evidence="14 15">
    <name type="scientific">Zingiber officinale</name>
    <name type="common">Ginger</name>
    <name type="synonym">Amomum zingiber</name>
    <dbReference type="NCBI Taxonomy" id="94328"/>
    <lineage>
        <taxon>Eukaryota</taxon>
        <taxon>Viridiplantae</taxon>
        <taxon>Streptophyta</taxon>
        <taxon>Embryophyta</taxon>
        <taxon>Tracheophyta</taxon>
        <taxon>Spermatophyta</taxon>
        <taxon>Magnoliopsida</taxon>
        <taxon>Liliopsida</taxon>
        <taxon>Zingiberales</taxon>
        <taxon>Zingiberaceae</taxon>
        <taxon>Zingiber</taxon>
    </lineage>
</organism>
<dbReference type="AlphaFoldDB" id="A0A8J5HRL1"/>
<feature type="transmembrane region" description="Helical" evidence="13">
    <location>
        <begin position="159"/>
        <end position="176"/>
    </location>
</feature>
<dbReference type="GO" id="GO:0031965">
    <property type="term" value="C:nuclear membrane"/>
    <property type="evidence" value="ECO:0007669"/>
    <property type="project" value="UniProtKB-SubCell"/>
</dbReference>
<sequence length="395" mass="44238">MSSSSSTSTGIPRELVKKRWLGFLIWQSIASAVLHLPNSIFFLRQHPSPSSPAAVFLLSFLAFHLSLLLLSLALFIVVSPHPDPSASLPELAAASFRYLLKALVGGFSRPSFTAHFSLRARRSLVSVLFLLICSAAGSLILLGICGLPQVLDLASLVDIGLRGVVFGLVYCLHYIYRKRWVLNFPIIQRPLFYSFKVGLSSALKRAFKLSVQTHVWSFIIILLLPDQFKTINMIGEFMVQQIRFYIGTLIASICWEISHHLLQVVHTRRCMLAPPKGSVVAERNPSDFLLESLEQDNSHLIQYLAYLDLCIVSESNAESWRRAAIFEQTGETYKRVINVCLKPLEQLISRLAEGFEGLSIDNSDCLSKQLNSPLDVKTDLSLHEAFNDFQVLVFS</sequence>
<evidence type="ECO:0000256" key="11">
    <source>
        <dbReference type="ARBA" id="ARBA00023136"/>
    </source>
</evidence>
<comment type="similarity">
    <text evidence="3">Belongs to the NDC1 family.</text>
</comment>
<evidence type="ECO:0000256" key="7">
    <source>
        <dbReference type="ARBA" id="ARBA00022927"/>
    </source>
</evidence>
<dbReference type="EMBL" id="JACMSC010000002">
    <property type="protein sequence ID" value="KAG6532163.1"/>
    <property type="molecule type" value="Genomic_DNA"/>
</dbReference>
<dbReference type="PANTHER" id="PTHR13269:SF6">
    <property type="entry name" value="NUCLEOPORIN NDC1"/>
    <property type="match status" value="1"/>
</dbReference>
<evidence type="ECO:0000256" key="3">
    <source>
        <dbReference type="ARBA" id="ARBA00005760"/>
    </source>
</evidence>
<gene>
    <name evidence="14" type="ORF">ZIOFF_006001</name>
</gene>
<feature type="transmembrane region" description="Helical" evidence="13">
    <location>
        <begin position="20"/>
        <end position="43"/>
    </location>
</feature>
<keyword evidence="9" id="KW-0811">Translocation</keyword>
<dbReference type="GO" id="GO:0006999">
    <property type="term" value="P:nuclear pore organization"/>
    <property type="evidence" value="ECO:0007669"/>
    <property type="project" value="TreeGrafter"/>
</dbReference>
<evidence type="ECO:0000256" key="10">
    <source>
        <dbReference type="ARBA" id="ARBA00023132"/>
    </source>
</evidence>
<dbReference type="GO" id="GO:0015031">
    <property type="term" value="P:protein transport"/>
    <property type="evidence" value="ECO:0007669"/>
    <property type="project" value="UniProtKB-KW"/>
</dbReference>
<evidence type="ECO:0000256" key="2">
    <source>
        <dbReference type="ARBA" id="ARBA00004567"/>
    </source>
</evidence>
<protein>
    <recommendedName>
        <fullName evidence="16">Nucleoporin protein Ndc1-Nup</fullName>
    </recommendedName>
</protein>
<name>A0A8J5HRL1_ZINOF</name>
<accession>A0A8J5HRL1</accession>
<comment type="caution">
    <text evidence="14">The sequence shown here is derived from an EMBL/GenBank/DDBJ whole genome shotgun (WGS) entry which is preliminary data.</text>
</comment>
<evidence type="ECO:0000313" key="14">
    <source>
        <dbReference type="EMBL" id="KAG6532163.1"/>
    </source>
</evidence>
<keyword evidence="4" id="KW-0813">Transport</keyword>
<keyword evidence="6" id="KW-0509">mRNA transport</keyword>
<feature type="transmembrane region" description="Helical" evidence="13">
    <location>
        <begin position="125"/>
        <end position="147"/>
    </location>
</feature>
<keyword evidence="7" id="KW-0653">Protein transport</keyword>
<keyword evidence="15" id="KW-1185">Reference proteome</keyword>
<dbReference type="GO" id="GO:0030674">
    <property type="term" value="F:protein-macromolecule adaptor activity"/>
    <property type="evidence" value="ECO:0007669"/>
    <property type="project" value="TreeGrafter"/>
</dbReference>
<evidence type="ECO:0000256" key="6">
    <source>
        <dbReference type="ARBA" id="ARBA00022816"/>
    </source>
</evidence>
<dbReference type="PANTHER" id="PTHR13269">
    <property type="entry name" value="NUCLEOPORIN NDC1"/>
    <property type="match status" value="1"/>
</dbReference>
<evidence type="ECO:0000256" key="4">
    <source>
        <dbReference type="ARBA" id="ARBA00022448"/>
    </source>
</evidence>
<comment type="subcellular location">
    <subcellularLocation>
        <location evidence="1">Nucleus membrane</location>
        <topology evidence="1">Multi-pass membrane protein</topology>
    </subcellularLocation>
    <subcellularLocation>
        <location evidence="2">Nucleus</location>
        <location evidence="2">Nuclear pore complex</location>
    </subcellularLocation>
</comment>